<accession>A0AC60PWL3</accession>
<keyword evidence="2" id="KW-1185">Reference proteome</keyword>
<protein>
    <submittedName>
        <fullName evidence="1">Uncharacterized protein</fullName>
    </submittedName>
</protein>
<gene>
    <name evidence="1" type="ORF">HPB47_027248</name>
</gene>
<feature type="non-terminal residue" evidence="1">
    <location>
        <position position="1"/>
    </location>
</feature>
<name>A0AC60PWL3_IXOPE</name>
<organism evidence="1 2">
    <name type="scientific">Ixodes persulcatus</name>
    <name type="common">Taiga tick</name>
    <dbReference type="NCBI Taxonomy" id="34615"/>
    <lineage>
        <taxon>Eukaryota</taxon>
        <taxon>Metazoa</taxon>
        <taxon>Ecdysozoa</taxon>
        <taxon>Arthropoda</taxon>
        <taxon>Chelicerata</taxon>
        <taxon>Arachnida</taxon>
        <taxon>Acari</taxon>
        <taxon>Parasitiformes</taxon>
        <taxon>Ixodida</taxon>
        <taxon>Ixodoidea</taxon>
        <taxon>Ixodidae</taxon>
        <taxon>Ixodinae</taxon>
        <taxon>Ixodes</taxon>
    </lineage>
</organism>
<dbReference type="EMBL" id="JABSTQ010009818">
    <property type="protein sequence ID" value="KAG0425616.1"/>
    <property type="molecule type" value="Genomic_DNA"/>
</dbReference>
<reference evidence="1 2" key="1">
    <citation type="journal article" date="2020" name="Cell">
        <title>Large-Scale Comparative Analyses of Tick Genomes Elucidate Their Genetic Diversity and Vector Capacities.</title>
        <authorList>
            <consortium name="Tick Genome and Microbiome Consortium (TIGMIC)"/>
            <person name="Jia N."/>
            <person name="Wang J."/>
            <person name="Shi W."/>
            <person name="Du L."/>
            <person name="Sun Y."/>
            <person name="Zhan W."/>
            <person name="Jiang J.F."/>
            <person name="Wang Q."/>
            <person name="Zhang B."/>
            <person name="Ji P."/>
            <person name="Bell-Sakyi L."/>
            <person name="Cui X.M."/>
            <person name="Yuan T.T."/>
            <person name="Jiang B.G."/>
            <person name="Yang W.F."/>
            <person name="Lam T.T."/>
            <person name="Chang Q.C."/>
            <person name="Ding S.J."/>
            <person name="Wang X.J."/>
            <person name="Zhu J.G."/>
            <person name="Ruan X.D."/>
            <person name="Zhao L."/>
            <person name="Wei J.T."/>
            <person name="Ye R.Z."/>
            <person name="Que T.C."/>
            <person name="Du C.H."/>
            <person name="Zhou Y.H."/>
            <person name="Cheng J.X."/>
            <person name="Dai P.F."/>
            <person name="Guo W.B."/>
            <person name="Han X.H."/>
            <person name="Huang E.J."/>
            <person name="Li L.F."/>
            <person name="Wei W."/>
            <person name="Gao Y.C."/>
            <person name="Liu J.Z."/>
            <person name="Shao H.Z."/>
            <person name="Wang X."/>
            <person name="Wang C.C."/>
            <person name="Yang T.C."/>
            <person name="Huo Q.B."/>
            <person name="Li W."/>
            <person name="Chen H.Y."/>
            <person name="Chen S.E."/>
            <person name="Zhou L.G."/>
            <person name="Ni X.B."/>
            <person name="Tian J.H."/>
            <person name="Sheng Y."/>
            <person name="Liu T."/>
            <person name="Pan Y.S."/>
            <person name="Xia L.Y."/>
            <person name="Li J."/>
            <person name="Zhao F."/>
            <person name="Cao W.C."/>
        </authorList>
    </citation>
    <scope>NUCLEOTIDE SEQUENCE [LARGE SCALE GENOMIC DNA]</scope>
    <source>
        <strain evidence="1">Iper-2018</strain>
    </source>
</reference>
<proteinExistence type="predicted"/>
<evidence type="ECO:0000313" key="1">
    <source>
        <dbReference type="EMBL" id="KAG0425616.1"/>
    </source>
</evidence>
<evidence type="ECO:0000313" key="2">
    <source>
        <dbReference type="Proteomes" id="UP000805193"/>
    </source>
</evidence>
<feature type="non-terminal residue" evidence="1">
    <location>
        <position position="2426"/>
    </location>
</feature>
<comment type="caution">
    <text evidence="1">The sequence shown here is derived from an EMBL/GenBank/DDBJ whole genome shotgun (WGS) entry which is preliminary data.</text>
</comment>
<sequence length="2426" mass="265878">ILKVPKPNTADADNNTNVDVTERRASKRVSFSNLPQIKLFPADTAEAGSSVVDSGGEHEPAVGTDWSGATNDCCPGDTADPFAILQRQDNVVHFLMTLPPVDPNKNSDGAFDDSPLGTSVRTEVASVYFSLGEEMEMTSMAAASVTARPHPADQSTLGDATNVASVTEDVPTAERSLHRPSNLMDMTCATATSLHVPAPSSARHGVMDMTCAARTALRELPSASSASAVQMEMTNVTETGVLKASAVHSATMGPMDMSCVTITGALLPGDGQDSVPADSDVMDITRRSMAPGSFWAQSVAPDPTDHCLPSSFRCEEPKQQNNAPRRGSGFAADELEGAGGHLGGLRVNLGCGQVSRSAKETEAAPDLRGSLHTVFVASPAKDVCESLRSGVKALTLDASQTDASQPSFPSESASLPPHERTGFYRSKSKGPAASDDSLELDTSGMEQSAPDTTALVRKSMFMRNARSTKRPQCLSRMSQIALWSTWSRKPKRARFREHSGSWSEANSDAQTAGDMDLELTLLGMTGKSTIGKSARAASTHTVLMEDSDALCRHSLKVGGALEMSIEKSHAGSLNPVVKEPKDWTLLCESSGRQARASSVAFADGSDAVPEDVDAPAAVSSTSSFRHLAHIFSPTKPALHVGDTSRVLEPSGSMKQTRSVLSMSAVGNLEARRGKVTCPVERSCESITVSGRELIARGIAQPPDSFRGGRRRKARAARQIGGRLKKCVKVAQGCKGCGMTRSQECLVTHSRGVLRPLENFETQSVETTIAVIDETIEKHNRSATNQAGAIGEDRRHDGADRVNRLWMPKDGTPTSQSAAPKNGGPPGQRLLKLPLPQMRLLTPAFDEPKDVAYRQETPLERSQKRLEFVLPASPFVEEMLLDVAEPSLVAISFGSMNTEEELPRPATQPGFSKDFGSIGDCPNISGVSVMTQERSAVKETPSTSNTSTLRPCTRSRGLALEPTSGAKTSSTDTPRQEARTTRSSKKTAGSSQGTLKVKKTMPGLNSVAAASKRSLRLSKGQQTGLSPYSKLPKLSTPQKARLATDCGSTPAGLPSVSRFESKAIEFKIGFQACAFSRKACLFIGEAYAVDCKKAVQPATASSASSAVPKADIAGVFSTKSFAAFASFFEVSQLPSFDSFAGADSTVSSPPSAPQPVGLQQDQGAAAAEVPEVPMEVVEPSDREDVSAELDLEVDLDVDGIMDRVDALDLRHTLYWSVSDDQLKHEVAAFDSTRMVFKALRGKMLVYVELTERVQRPGARYLFTNADGVKARRNTKRIRNIWFHSENPADTDYAPVYVFLDSEFRRKVNEGDLLRRYPCHGRPRQVQEAAVRIVQLLEEISARSHELTAFVDDVVTATRRYYFRLKDSILSIRILCHRRLLYFYLNFKIDLDTYPNEVMVPSVRNNPTYANHMPPDKAQRVMAQVQPGVNYISRMVKKLRDFMAKLQYSCAAAWYRGYVCVPGVKSFPSGLSFMDRRLVQHKEPYHVVDVRSPDPAKSINASSVSSLKTVHKEWLQQLVSGRKVPASFRHQDHLTDTECSVLVHQPPSALSQDFCFVTVVRIPKLTNRFVSLRLKEPWSRSHDLGYLELVRYVSETNYRNIWKEANSASSKPRGSQDRGSIKLKPVKEYNTAIREILSRLYVCPIVQWSGDNDPTEGTEPGTPHPNLVPAHCAIETAAEFLLFLEFREHTAEHCAMFSAAVLVGSRLLFVVYQLLHLLRYLHDLGLPLGPVTLGDLSLDHRFWLQATPPWWLALQQDSWEETFVAEEPLAKTAVRPEVSSMEGGGSSSLPPLNVLVDEWVRGRMSNFEYLMALNKLCGRRGGNPRHHPVLPWVRDLNQSEGGWRDLGRSKMRLTRGDRQLDVTYESASMSQASQPPGHSPLDRAVQVPHHVSEALSDITYYVYLSRRLPRSVLCEHVRHKWVPAEYPASVQRLQEWSPNECIPEFFTDPTVFKSIHEDLPDLEVPPWCSSPEDFVRRHMGALESERVSEHLHHWIDITFGYKLTGAAAVKSKNVCLPLVDGHTSLHSCGVVQLFTVPHPHRAAPSLYHSRFSPPKTFRLQHTSSSSGSPLLRQHSSTSSTSSSRRKGRQDGSEKEDTKDNEDEGILEVFQTRRKSTNIVKSRSVGQQLSAGPAPVPAETQVIVLPKDYSPLMKLQQVESLCAFCLHHPPHHLPPSVVATESNQTRGDAESESSAGRHRSPTSHAADMYLLGCLLVEMSVFSAASPHASRKLAERYAHALQVQKLYPTKLPKCLQNAVRVLLQTEKPPTHLSLLGGSLATGGAQPEWRYPCVCEGGLPPPSAHQLLQPLLSTIPFPTHYPALYEFLSTLDALTSASDKVNHVSRTLPNLLTRLNRQDLDLVMGHLSDLFSQKESSLLAVWQLFDLVGTALGPRALAERLLGVLVALMSTDQPTTRHLRLFHRSFLLKLQ</sequence>
<dbReference type="Proteomes" id="UP000805193">
    <property type="component" value="Unassembled WGS sequence"/>
</dbReference>